<protein>
    <recommendedName>
        <fullName evidence="3">Mitochondrial glycoprotein</fullName>
    </recommendedName>
</protein>
<dbReference type="Gene3D" id="3.10.280.10">
    <property type="entry name" value="Mitochondrial glycoprotein"/>
    <property type="match status" value="1"/>
</dbReference>
<dbReference type="Proteomes" id="UP000233837">
    <property type="component" value="Unassembled WGS sequence"/>
</dbReference>
<dbReference type="PANTHER" id="PTHR10826">
    <property type="entry name" value="COMPLEMENT COMPONENT 1"/>
    <property type="match status" value="1"/>
</dbReference>
<dbReference type="InterPro" id="IPR036561">
    <property type="entry name" value="MAM33_sf"/>
</dbReference>
<evidence type="ECO:0008006" key="3">
    <source>
        <dbReference type="Google" id="ProtNLM"/>
    </source>
</evidence>
<dbReference type="FunFam" id="3.10.280.10:FF:000003">
    <property type="entry name" value="Mitochondrial glycoprotein"/>
    <property type="match status" value="1"/>
</dbReference>
<dbReference type="InterPro" id="IPR003428">
    <property type="entry name" value="MAM33"/>
</dbReference>
<dbReference type="OrthoDB" id="278212at2759"/>
<accession>A0A2I0VMC9</accession>
<dbReference type="STRING" id="906689.A0A2I0VMC9"/>
<keyword evidence="2" id="KW-1185">Reference proteome</keyword>
<dbReference type="EMBL" id="KZ503414">
    <property type="protein sequence ID" value="PKU64557.1"/>
    <property type="molecule type" value="Genomic_DNA"/>
</dbReference>
<evidence type="ECO:0000313" key="1">
    <source>
        <dbReference type="EMBL" id="PKU64557.1"/>
    </source>
</evidence>
<dbReference type="PANTHER" id="PTHR10826:SF36">
    <property type="entry name" value="OS08G0439900 PROTEIN"/>
    <property type="match status" value="1"/>
</dbReference>
<evidence type="ECO:0000313" key="2">
    <source>
        <dbReference type="Proteomes" id="UP000233837"/>
    </source>
</evidence>
<gene>
    <name evidence="1" type="ORF">MA16_Dca015087</name>
</gene>
<proteinExistence type="predicted"/>
<organism evidence="1 2">
    <name type="scientific">Dendrobium catenatum</name>
    <dbReference type="NCBI Taxonomy" id="906689"/>
    <lineage>
        <taxon>Eukaryota</taxon>
        <taxon>Viridiplantae</taxon>
        <taxon>Streptophyta</taxon>
        <taxon>Embryophyta</taxon>
        <taxon>Tracheophyta</taxon>
        <taxon>Spermatophyta</taxon>
        <taxon>Magnoliopsida</taxon>
        <taxon>Liliopsida</taxon>
        <taxon>Asparagales</taxon>
        <taxon>Orchidaceae</taxon>
        <taxon>Epidendroideae</taxon>
        <taxon>Malaxideae</taxon>
        <taxon>Dendrobiinae</taxon>
        <taxon>Dendrobium</taxon>
    </lineage>
</organism>
<name>A0A2I0VMC9_9ASPA</name>
<reference evidence="1 2" key="1">
    <citation type="journal article" date="2016" name="Sci. Rep.">
        <title>The Dendrobium catenatum Lindl. genome sequence provides insights into polysaccharide synthase, floral development and adaptive evolution.</title>
        <authorList>
            <person name="Zhang G.Q."/>
            <person name="Xu Q."/>
            <person name="Bian C."/>
            <person name="Tsai W.C."/>
            <person name="Yeh C.M."/>
            <person name="Liu K.W."/>
            <person name="Yoshida K."/>
            <person name="Zhang L.S."/>
            <person name="Chang S.B."/>
            <person name="Chen F."/>
            <person name="Shi Y."/>
            <person name="Su Y.Y."/>
            <person name="Zhang Y.Q."/>
            <person name="Chen L.J."/>
            <person name="Yin Y."/>
            <person name="Lin M."/>
            <person name="Huang H."/>
            <person name="Deng H."/>
            <person name="Wang Z.W."/>
            <person name="Zhu S.L."/>
            <person name="Zhao X."/>
            <person name="Deng C."/>
            <person name="Niu S.C."/>
            <person name="Huang J."/>
            <person name="Wang M."/>
            <person name="Liu G.H."/>
            <person name="Yang H.J."/>
            <person name="Xiao X.J."/>
            <person name="Hsiao Y.Y."/>
            <person name="Wu W.L."/>
            <person name="Chen Y.Y."/>
            <person name="Mitsuda N."/>
            <person name="Ohme-Takagi M."/>
            <person name="Luo Y.B."/>
            <person name="Van de Peer Y."/>
            <person name="Liu Z.J."/>
        </authorList>
    </citation>
    <scope>NUCLEOTIDE SEQUENCE [LARGE SCALE GENOMIC DNA]</scope>
    <source>
        <tissue evidence="1">The whole plant</tissue>
    </source>
</reference>
<reference evidence="1 2" key="2">
    <citation type="journal article" date="2017" name="Nature">
        <title>The Apostasia genome and the evolution of orchids.</title>
        <authorList>
            <person name="Zhang G.Q."/>
            <person name="Liu K.W."/>
            <person name="Li Z."/>
            <person name="Lohaus R."/>
            <person name="Hsiao Y.Y."/>
            <person name="Niu S.C."/>
            <person name="Wang J.Y."/>
            <person name="Lin Y.C."/>
            <person name="Xu Q."/>
            <person name="Chen L.J."/>
            <person name="Yoshida K."/>
            <person name="Fujiwara S."/>
            <person name="Wang Z.W."/>
            <person name="Zhang Y.Q."/>
            <person name="Mitsuda N."/>
            <person name="Wang M."/>
            <person name="Liu G.H."/>
            <person name="Pecoraro L."/>
            <person name="Huang H.X."/>
            <person name="Xiao X.J."/>
            <person name="Lin M."/>
            <person name="Wu X.Y."/>
            <person name="Wu W.L."/>
            <person name="Chen Y.Y."/>
            <person name="Chang S.B."/>
            <person name="Sakamoto S."/>
            <person name="Ohme-Takagi M."/>
            <person name="Yagi M."/>
            <person name="Zeng S.J."/>
            <person name="Shen C.Y."/>
            <person name="Yeh C.M."/>
            <person name="Luo Y.B."/>
            <person name="Tsai W.C."/>
            <person name="Van de Peer Y."/>
            <person name="Liu Z.J."/>
        </authorList>
    </citation>
    <scope>NUCLEOTIDE SEQUENCE [LARGE SCALE GENOMIC DNA]</scope>
    <source>
        <tissue evidence="1">The whole plant</tissue>
    </source>
</reference>
<dbReference type="Pfam" id="PF02330">
    <property type="entry name" value="MAM33"/>
    <property type="match status" value="1"/>
</dbReference>
<sequence length="226" mass="26043">MARLLSLARRSLFLKSLSRTPPSIFSSSRSYISEMRRSAFKENLLRILRTEITYESEYRPPLPPATSFDSFLVEDNMGEQWIRLRRKYGDAEDIKIDAIMFDGASPPRQAAADGGEEEPRLHISLIVEVSKGEASDFVLQFVCSAWSDSLDVEKVFPVSRGSPAIRPFMGPNFKELDDELQDAIRSYLEERGVNDDLAEFLHEYMANKDKLEFIRWMRNVESYVKK</sequence>
<dbReference type="AlphaFoldDB" id="A0A2I0VMC9"/>
<dbReference type="GO" id="GO:0005759">
    <property type="term" value="C:mitochondrial matrix"/>
    <property type="evidence" value="ECO:0007669"/>
    <property type="project" value="InterPro"/>
</dbReference>
<dbReference type="SUPFAM" id="SSF54529">
    <property type="entry name" value="Mitochondrial glycoprotein MAM33-like"/>
    <property type="match status" value="1"/>
</dbReference>